<evidence type="ECO:0000313" key="2">
    <source>
        <dbReference type="EMBL" id="GAB1252081.1"/>
    </source>
</evidence>
<dbReference type="InterPro" id="IPR021448">
    <property type="entry name" value="DUF3098"/>
</dbReference>
<keyword evidence="3" id="KW-1185">Reference proteome</keyword>
<keyword evidence="1" id="KW-1133">Transmembrane helix</keyword>
<proteinExistence type="predicted"/>
<dbReference type="EMBL" id="BAAFSF010000004">
    <property type="protein sequence ID" value="GAB1252081.1"/>
    <property type="molecule type" value="Genomic_DNA"/>
</dbReference>
<dbReference type="Proteomes" id="UP001628220">
    <property type="component" value="Unassembled WGS sequence"/>
</dbReference>
<feature type="transmembrane region" description="Helical" evidence="1">
    <location>
        <begin position="59"/>
        <end position="77"/>
    </location>
</feature>
<accession>A0ABQ0E326</accession>
<name>A0ABQ0E326_9PORP</name>
<dbReference type="Pfam" id="PF11297">
    <property type="entry name" value="DUF3098"/>
    <property type="match status" value="1"/>
</dbReference>
<feature type="transmembrane region" description="Helical" evidence="1">
    <location>
        <begin position="20"/>
        <end position="39"/>
    </location>
</feature>
<keyword evidence="1" id="KW-0812">Transmembrane</keyword>
<keyword evidence="1" id="KW-0472">Membrane</keyword>
<evidence type="ECO:0000256" key="1">
    <source>
        <dbReference type="SAM" id="Phobius"/>
    </source>
</evidence>
<dbReference type="RefSeq" id="WP_411915852.1">
    <property type="nucleotide sequence ID" value="NZ_BAAFSF010000004.1"/>
</dbReference>
<comment type="caution">
    <text evidence="2">The sequence shown here is derived from an EMBL/GenBank/DDBJ whole genome shotgun (WGS) entry which is preliminary data.</text>
</comment>
<organism evidence="2 3">
    <name type="scientific">Porphyromonas miyakawae</name>
    <dbReference type="NCBI Taxonomy" id="3137470"/>
    <lineage>
        <taxon>Bacteria</taxon>
        <taxon>Pseudomonadati</taxon>
        <taxon>Bacteroidota</taxon>
        <taxon>Bacteroidia</taxon>
        <taxon>Bacteroidales</taxon>
        <taxon>Porphyromonadaceae</taxon>
        <taxon>Porphyromonas</taxon>
    </lineage>
</organism>
<sequence>MEQQKRNEPQVHLFGRTNLILLIIALVLIITGFILMAGGKSPDVISFNPEIFSPLRIRVAPAISFIGFILVIFAIMIPHKSKRNKEK</sequence>
<protein>
    <submittedName>
        <fullName evidence="2">DUF3098 domain-containing protein</fullName>
    </submittedName>
</protein>
<reference evidence="2 3" key="1">
    <citation type="journal article" date="2025" name="Int. J. Syst. Evol. Microbiol.">
        <title>Desulfovibrio falkowii sp. nov., Porphyromonas miyakawae sp. nov., Mediterraneibacter flintii sp. nov. and Owariibacterium komagatae gen. nov., sp. nov., isolated from human faeces.</title>
        <authorList>
            <person name="Hamaguchi T."/>
            <person name="Ohara M."/>
            <person name="Hisatomi A."/>
            <person name="Sekiguchi K."/>
            <person name="Takeda J.I."/>
            <person name="Ueyama J."/>
            <person name="Ito M."/>
            <person name="Nishiwaki H."/>
            <person name="Ogi T."/>
            <person name="Hirayama M."/>
            <person name="Ohkuma M."/>
            <person name="Sakamoto M."/>
            <person name="Ohno K."/>
        </authorList>
    </citation>
    <scope>NUCLEOTIDE SEQUENCE [LARGE SCALE GENOMIC DNA]</scope>
    <source>
        <strain evidence="2 3">13CB11C</strain>
    </source>
</reference>
<gene>
    <name evidence="2" type="ORF">Tsumi_11870</name>
</gene>
<evidence type="ECO:0000313" key="3">
    <source>
        <dbReference type="Proteomes" id="UP001628220"/>
    </source>
</evidence>